<feature type="region of interest" description="Disordered" evidence="1">
    <location>
        <begin position="23"/>
        <end position="57"/>
    </location>
</feature>
<proteinExistence type="predicted"/>
<evidence type="ECO:0000313" key="3">
    <source>
        <dbReference type="WBParaSite" id="nRc.2.0.1.t44615-RA"/>
    </source>
</evidence>
<dbReference type="WBParaSite" id="nRc.2.0.1.t44615-RA">
    <property type="protein sequence ID" value="nRc.2.0.1.t44615-RA"/>
    <property type="gene ID" value="nRc.2.0.1.g44615"/>
</dbReference>
<organism evidence="2 3">
    <name type="scientific">Romanomermis culicivorax</name>
    <name type="common">Nematode worm</name>
    <dbReference type="NCBI Taxonomy" id="13658"/>
    <lineage>
        <taxon>Eukaryota</taxon>
        <taxon>Metazoa</taxon>
        <taxon>Ecdysozoa</taxon>
        <taxon>Nematoda</taxon>
        <taxon>Enoplea</taxon>
        <taxon>Dorylaimia</taxon>
        <taxon>Mermithida</taxon>
        <taxon>Mermithoidea</taxon>
        <taxon>Mermithidae</taxon>
        <taxon>Romanomermis</taxon>
    </lineage>
</organism>
<sequence length="123" mass="14359">MVPAETNLKPSVLDRRIQQALQDHNHHQCYTQPKSDKNGHGPCISDGDNDDPKHSDKNQIIQDLGTVFDFDKELVEYCKIWHYKDIKKYDVYKTKISAETLKRHKFTRGACHGQTHEHYDDPL</sequence>
<protein>
    <submittedName>
        <fullName evidence="3">Uncharacterized protein</fullName>
    </submittedName>
</protein>
<dbReference type="Proteomes" id="UP000887565">
    <property type="component" value="Unplaced"/>
</dbReference>
<reference evidence="3" key="1">
    <citation type="submission" date="2022-11" db="UniProtKB">
        <authorList>
            <consortium name="WormBaseParasite"/>
        </authorList>
    </citation>
    <scope>IDENTIFICATION</scope>
</reference>
<accession>A0A915L4B6</accession>
<name>A0A915L4B6_ROMCU</name>
<evidence type="ECO:0000313" key="2">
    <source>
        <dbReference type="Proteomes" id="UP000887565"/>
    </source>
</evidence>
<dbReference type="AlphaFoldDB" id="A0A915L4B6"/>
<evidence type="ECO:0000256" key="1">
    <source>
        <dbReference type="SAM" id="MobiDB-lite"/>
    </source>
</evidence>
<keyword evidence="2" id="KW-1185">Reference proteome</keyword>